<feature type="region of interest" description="Disordered" evidence="1">
    <location>
        <begin position="1"/>
        <end position="28"/>
    </location>
</feature>
<evidence type="ECO:0000313" key="3">
    <source>
        <dbReference type="EMBL" id="KAK6538640.1"/>
    </source>
</evidence>
<dbReference type="EMBL" id="JAVHJO010000007">
    <property type="protein sequence ID" value="KAK6538640.1"/>
    <property type="molecule type" value="Genomic_DNA"/>
</dbReference>
<reference evidence="3 4" key="1">
    <citation type="submission" date="2019-10" db="EMBL/GenBank/DDBJ databases">
        <authorList>
            <person name="Palmer J.M."/>
        </authorList>
    </citation>
    <scope>NUCLEOTIDE SEQUENCE [LARGE SCALE GENOMIC DNA]</scope>
    <source>
        <strain evidence="3 4">TWF694</strain>
    </source>
</reference>
<proteinExistence type="predicted"/>
<feature type="compositionally biased region" description="Pro residues" evidence="1">
    <location>
        <begin position="13"/>
        <end position="23"/>
    </location>
</feature>
<keyword evidence="2" id="KW-1133">Transmembrane helix</keyword>
<keyword evidence="2" id="KW-0472">Membrane</keyword>
<evidence type="ECO:0000256" key="1">
    <source>
        <dbReference type="SAM" id="MobiDB-lite"/>
    </source>
</evidence>
<keyword evidence="4" id="KW-1185">Reference proteome</keyword>
<name>A0AAV9X989_9PEZI</name>
<evidence type="ECO:0000313" key="4">
    <source>
        <dbReference type="Proteomes" id="UP001365542"/>
    </source>
</evidence>
<organism evidence="3 4">
    <name type="scientific">Orbilia ellipsospora</name>
    <dbReference type="NCBI Taxonomy" id="2528407"/>
    <lineage>
        <taxon>Eukaryota</taxon>
        <taxon>Fungi</taxon>
        <taxon>Dikarya</taxon>
        <taxon>Ascomycota</taxon>
        <taxon>Pezizomycotina</taxon>
        <taxon>Orbiliomycetes</taxon>
        <taxon>Orbiliales</taxon>
        <taxon>Orbiliaceae</taxon>
        <taxon>Orbilia</taxon>
    </lineage>
</organism>
<dbReference type="Proteomes" id="UP001365542">
    <property type="component" value="Unassembled WGS sequence"/>
</dbReference>
<protein>
    <submittedName>
        <fullName evidence="3">Uncharacterized protein</fullName>
    </submittedName>
</protein>
<accession>A0AAV9X989</accession>
<comment type="caution">
    <text evidence="3">The sequence shown here is derived from an EMBL/GenBank/DDBJ whole genome shotgun (WGS) entry which is preliminary data.</text>
</comment>
<dbReference type="AlphaFoldDB" id="A0AAV9X989"/>
<keyword evidence="2" id="KW-0812">Transmembrane</keyword>
<sequence>MAPATPRNFKPLPQQPRPIPIPSSPGELPAKYKPAERRVKLIIIALPVALVSSYLLYKRLVLGEEQRRLPPKKTS</sequence>
<gene>
    <name evidence="3" type="ORF">TWF694_010218</name>
</gene>
<evidence type="ECO:0000256" key="2">
    <source>
        <dbReference type="SAM" id="Phobius"/>
    </source>
</evidence>
<feature type="transmembrane region" description="Helical" evidence="2">
    <location>
        <begin position="39"/>
        <end position="57"/>
    </location>
</feature>